<dbReference type="Proteomes" id="UP000008549">
    <property type="component" value="Unassembled WGS sequence"/>
</dbReference>
<reference evidence="2 3" key="2">
    <citation type="journal article" date="2011" name="PLoS Genet.">
        <title>Caenorhabditis briggsae recombinant inbred line genotypes reveal inter-strain incompatibility and the evolution of recombination.</title>
        <authorList>
            <person name="Ross J.A."/>
            <person name="Koboldt D.C."/>
            <person name="Staisch J.E."/>
            <person name="Chamberlin H.M."/>
            <person name="Gupta B.P."/>
            <person name="Miller R.D."/>
            <person name="Baird S.E."/>
            <person name="Haag E.S."/>
        </authorList>
    </citation>
    <scope>NUCLEOTIDE SEQUENCE [LARGE SCALE GENOMIC DNA]</scope>
    <source>
        <strain evidence="2 3">AF16</strain>
    </source>
</reference>
<gene>
    <name evidence="2" type="ORF">CBG27042</name>
    <name evidence="2" type="ORF">CBG_27042</name>
</gene>
<dbReference type="EMBL" id="HE601533">
    <property type="protein sequence ID" value="CAS01036.1"/>
    <property type="molecule type" value="Genomic_DNA"/>
</dbReference>
<reference evidence="2 3" key="1">
    <citation type="journal article" date="2003" name="PLoS Biol.">
        <title>The genome sequence of Caenorhabditis briggsae: a platform for comparative genomics.</title>
        <authorList>
            <person name="Stein L.D."/>
            <person name="Bao Z."/>
            <person name="Blasiar D."/>
            <person name="Blumenthal T."/>
            <person name="Brent M.R."/>
            <person name="Chen N."/>
            <person name="Chinwalla A."/>
            <person name="Clarke L."/>
            <person name="Clee C."/>
            <person name="Coghlan A."/>
            <person name="Coulson A."/>
            <person name="D'Eustachio P."/>
            <person name="Fitch D.H."/>
            <person name="Fulton L.A."/>
            <person name="Fulton R.E."/>
            <person name="Griffiths-Jones S."/>
            <person name="Harris T.W."/>
            <person name="Hillier L.W."/>
            <person name="Kamath R."/>
            <person name="Kuwabara P.E."/>
            <person name="Mardis E.R."/>
            <person name="Marra M.A."/>
            <person name="Miner T.L."/>
            <person name="Minx P."/>
            <person name="Mullikin J.C."/>
            <person name="Plumb R.W."/>
            <person name="Rogers J."/>
            <person name="Schein J.E."/>
            <person name="Sohrmann M."/>
            <person name="Spieth J."/>
            <person name="Stajich J.E."/>
            <person name="Wei C."/>
            <person name="Willey D."/>
            <person name="Wilson R.K."/>
            <person name="Durbin R."/>
            <person name="Waterston R.H."/>
        </authorList>
    </citation>
    <scope>NUCLEOTIDE SEQUENCE [LARGE SCALE GENOMIC DNA]</scope>
    <source>
        <strain evidence="2 3">AF16</strain>
    </source>
</reference>
<protein>
    <submittedName>
        <fullName evidence="2">Protein CBG27042</fullName>
    </submittedName>
</protein>
<dbReference type="KEGG" id="cbr:CBG_27042"/>
<keyword evidence="3" id="KW-1185">Reference proteome</keyword>
<organism evidence="2 3">
    <name type="scientific">Caenorhabditis briggsae</name>
    <dbReference type="NCBI Taxonomy" id="6238"/>
    <lineage>
        <taxon>Eukaryota</taxon>
        <taxon>Metazoa</taxon>
        <taxon>Ecdysozoa</taxon>
        <taxon>Nematoda</taxon>
        <taxon>Chromadorea</taxon>
        <taxon>Rhabditida</taxon>
        <taxon>Rhabditina</taxon>
        <taxon>Rhabditomorpha</taxon>
        <taxon>Rhabditoidea</taxon>
        <taxon>Rhabditidae</taxon>
        <taxon>Peloderinae</taxon>
        <taxon>Caenorhabditis</taxon>
    </lineage>
</organism>
<dbReference type="GeneID" id="68918502"/>
<evidence type="ECO:0000313" key="3">
    <source>
        <dbReference type="Proteomes" id="UP000008549"/>
    </source>
</evidence>
<evidence type="ECO:0000256" key="1">
    <source>
        <dbReference type="SAM" id="MobiDB-lite"/>
    </source>
</evidence>
<name>B6IMA6_CAEBR</name>
<dbReference type="RefSeq" id="XP_045100593.1">
    <property type="nucleotide sequence ID" value="XM_045237454.1"/>
</dbReference>
<accession>B6IMA6</accession>
<proteinExistence type="predicted"/>
<dbReference type="HOGENOM" id="CLU_3034358_0_0_1"/>
<feature type="region of interest" description="Disordered" evidence="1">
    <location>
        <begin position="1"/>
        <end position="27"/>
    </location>
</feature>
<dbReference type="AlphaFoldDB" id="B6IMA6"/>
<sequence length="55" mass="6545">MSEKDEDEEKEKTPNTHKTLTGKAARLLRKKKKRGGAKIRIQFFRFFYFLGNEII</sequence>
<dbReference type="CTD" id="68918502"/>
<evidence type="ECO:0000313" key="2">
    <source>
        <dbReference type="EMBL" id="CAS01036.1"/>
    </source>
</evidence>
<dbReference type="InParanoid" id="B6IMA6"/>